<organism evidence="1 2">
    <name type="scientific">Flavobacterium agri</name>
    <dbReference type="NCBI Taxonomy" id="2743471"/>
    <lineage>
        <taxon>Bacteria</taxon>
        <taxon>Pseudomonadati</taxon>
        <taxon>Bacteroidota</taxon>
        <taxon>Flavobacteriia</taxon>
        <taxon>Flavobacteriales</taxon>
        <taxon>Flavobacteriaceae</taxon>
        <taxon>Flavobacterium</taxon>
    </lineage>
</organism>
<dbReference type="EMBL" id="JACBJI010000001">
    <property type="protein sequence ID" value="NYA69674.1"/>
    <property type="molecule type" value="Genomic_DNA"/>
</dbReference>
<protein>
    <recommendedName>
        <fullName evidence="3">Lipocalin-like domain-containing protein</fullName>
    </recommendedName>
</protein>
<reference evidence="1 2" key="1">
    <citation type="submission" date="2020-07" db="EMBL/GenBank/DDBJ databases">
        <authorList>
            <person name="Sun Q."/>
        </authorList>
    </citation>
    <scope>NUCLEOTIDE SEQUENCE [LARGE SCALE GENOMIC DNA]</scope>
    <source>
        <strain evidence="1 2">MAH-1</strain>
    </source>
</reference>
<sequence>MKFKLYTSFLVLSLGLIIKVLQTENDIVGTWNYVETRNSSGQKIKSYTTGFGEVEASGPKIIYNSNASYKMIFSPKNIDSGNWRFDKSEMKIIHQLYIDSTDWIGKDLIKNGEAKKYKDGKYYEMIETKVSKLTKNEMVIVSRDVLEVYKKSN</sequence>
<comment type="caution">
    <text evidence="1">The sequence shown here is derived from an EMBL/GenBank/DDBJ whole genome shotgun (WGS) entry which is preliminary data.</text>
</comment>
<dbReference type="RefSeq" id="WP_176004494.1">
    <property type="nucleotide sequence ID" value="NZ_JABWMI010000003.1"/>
</dbReference>
<dbReference type="AlphaFoldDB" id="A0A7Y8XZ98"/>
<gene>
    <name evidence="1" type="ORF">HZF10_01985</name>
</gene>
<dbReference type="Proteomes" id="UP000535020">
    <property type="component" value="Unassembled WGS sequence"/>
</dbReference>
<evidence type="ECO:0000313" key="2">
    <source>
        <dbReference type="Proteomes" id="UP000535020"/>
    </source>
</evidence>
<accession>A0A7Y8XZ98</accession>
<name>A0A7Y8XZ98_9FLAO</name>
<evidence type="ECO:0000313" key="1">
    <source>
        <dbReference type="EMBL" id="NYA69674.1"/>
    </source>
</evidence>
<keyword evidence="2" id="KW-1185">Reference proteome</keyword>
<evidence type="ECO:0008006" key="3">
    <source>
        <dbReference type="Google" id="ProtNLM"/>
    </source>
</evidence>
<proteinExistence type="predicted"/>